<evidence type="ECO:0000256" key="2">
    <source>
        <dbReference type="ARBA" id="ARBA00023235"/>
    </source>
</evidence>
<keyword evidence="5" id="KW-1185">Reference proteome</keyword>
<dbReference type="NCBIfam" id="NF008761">
    <property type="entry name" value="PRK11797.1"/>
    <property type="match status" value="1"/>
</dbReference>
<dbReference type="KEGG" id="thg:TCELL_1002"/>
<dbReference type="HOGENOM" id="CLU_135498_0_0_2"/>
<dbReference type="InParanoid" id="I3TF87"/>
<proteinExistence type="inferred from homology"/>
<dbReference type="PANTHER" id="PTHR37831:SF1">
    <property type="entry name" value="D-RIBOSE PYRANASE"/>
    <property type="match status" value="1"/>
</dbReference>
<organism evidence="4 5">
    <name type="scientific">Thermogladius calderae (strain DSM 22663 / VKM B-2946 / 1633)</name>
    <dbReference type="NCBI Taxonomy" id="1184251"/>
    <lineage>
        <taxon>Archaea</taxon>
        <taxon>Thermoproteota</taxon>
        <taxon>Thermoprotei</taxon>
        <taxon>Desulfurococcales</taxon>
        <taxon>Desulfurococcaceae</taxon>
        <taxon>Thermogladius</taxon>
    </lineage>
</organism>
<dbReference type="GeneID" id="13013321"/>
<dbReference type="EMBL" id="CP003531">
    <property type="protein sequence ID" value="AFK51425.1"/>
    <property type="molecule type" value="Genomic_DNA"/>
</dbReference>
<evidence type="ECO:0000313" key="5">
    <source>
        <dbReference type="Proteomes" id="UP000005270"/>
    </source>
</evidence>
<keyword evidence="3" id="KW-0119">Carbohydrate metabolism</keyword>
<name>I3TF87_THEC1</name>
<dbReference type="RefSeq" id="WP_014737675.1">
    <property type="nucleotide sequence ID" value="NC_017954.1"/>
</dbReference>
<dbReference type="AlphaFoldDB" id="I3TF87"/>
<dbReference type="eggNOG" id="ENOG502N5A5">
    <property type="taxonomic scope" value="Archaea"/>
</dbReference>
<dbReference type="HAMAP" id="MF_01661">
    <property type="entry name" value="D_rib_pyranase"/>
    <property type="match status" value="1"/>
</dbReference>
<dbReference type="GO" id="GO:0016872">
    <property type="term" value="F:intramolecular lyase activity"/>
    <property type="evidence" value="ECO:0007669"/>
    <property type="project" value="InterPro"/>
</dbReference>
<dbReference type="InterPro" id="IPR023750">
    <property type="entry name" value="RbsD-like_sf"/>
</dbReference>
<sequence length="142" mass="15822">MRALLKTPIIHPELLYELSKLGHTDVFVIADAGLPIPPGKKRIDLAFAPGKPGFLEVLGVVLSNVVVERAVLANEIKDRNPEMHKKILELIEANKASWKNFELKYVPHEEFKAVYVASSRFVVRTGEYTPYSNIALVAGVPF</sequence>
<dbReference type="InterPro" id="IPR023064">
    <property type="entry name" value="D-ribose_pyranase"/>
</dbReference>
<dbReference type="SUPFAM" id="SSF102546">
    <property type="entry name" value="RbsD-like"/>
    <property type="match status" value="1"/>
</dbReference>
<dbReference type="Proteomes" id="UP000005270">
    <property type="component" value="Chromosome"/>
</dbReference>
<dbReference type="Pfam" id="PF05025">
    <property type="entry name" value="RbsD_FucU"/>
    <property type="match status" value="1"/>
</dbReference>
<accession>I3TF87</accession>
<dbReference type="Gene3D" id="3.40.1650.10">
    <property type="entry name" value="RbsD-like domain"/>
    <property type="match status" value="1"/>
</dbReference>
<dbReference type="GO" id="GO:0019303">
    <property type="term" value="P:D-ribose catabolic process"/>
    <property type="evidence" value="ECO:0007669"/>
    <property type="project" value="TreeGrafter"/>
</dbReference>
<dbReference type="GO" id="GO:0005829">
    <property type="term" value="C:cytosol"/>
    <property type="evidence" value="ECO:0007669"/>
    <property type="project" value="TreeGrafter"/>
</dbReference>
<dbReference type="GO" id="GO:0016866">
    <property type="term" value="F:intramolecular transferase activity"/>
    <property type="evidence" value="ECO:0007669"/>
    <property type="project" value="TreeGrafter"/>
</dbReference>
<evidence type="ECO:0000256" key="3">
    <source>
        <dbReference type="ARBA" id="ARBA00023277"/>
    </source>
</evidence>
<gene>
    <name evidence="4" type="ordered locus">TCELL_1002</name>
</gene>
<dbReference type="GO" id="GO:0048029">
    <property type="term" value="F:monosaccharide binding"/>
    <property type="evidence" value="ECO:0007669"/>
    <property type="project" value="InterPro"/>
</dbReference>
<protein>
    <submittedName>
        <fullName evidence="4">RbsD or FucU transport</fullName>
    </submittedName>
</protein>
<dbReference type="PANTHER" id="PTHR37831">
    <property type="entry name" value="D-RIBOSE PYRANASE"/>
    <property type="match status" value="1"/>
</dbReference>
<keyword evidence="2" id="KW-0413">Isomerase</keyword>
<keyword evidence="1" id="KW-0963">Cytoplasm</keyword>
<evidence type="ECO:0000313" key="4">
    <source>
        <dbReference type="EMBL" id="AFK51425.1"/>
    </source>
</evidence>
<reference evidence="4 5" key="1">
    <citation type="journal article" date="2012" name="J. Bacteriol.">
        <title>Complete genome sequence of the hyperthermophilic cellulolytic Crenarchaeon 'Thermogladius cellulolyticus' 1633.</title>
        <authorList>
            <person name="Mardanov A.V."/>
            <person name="Kochetkova T.V."/>
            <person name="Beletsky A.V."/>
            <person name="Bonch-Osmolovskaya E.A."/>
            <person name="Ravin N.V."/>
            <person name="Skryabin K.G."/>
        </authorList>
    </citation>
    <scope>NUCLEOTIDE SEQUENCE [LARGE SCALE GENOMIC DNA]</scope>
    <source>
        <strain evidence="5">DSM 22663 / VKM B-2946 / 1633</strain>
    </source>
</reference>
<evidence type="ECO:0000256" key="1">
    <source>
        <dbReference type="ARBA" id="ARBA00022490"/>
    </source>
</evidence>
<dbReference type="STRING" id="1184251.TCELL_1002"/>
<dbReference type="InterPro" id="IPR007721">
    <property type="entry name" value="RbsD_FucU"/>
</dbReference>